<dbReference type="AlphaFoldDB" id="A0A3N2QVD4"/>
<gene>
    <name evidence="1" type="ORF">EAT49_15915</name>
</gene>
<dbReference type="SUPFAM" id="SSF53756">
    <property type="entry name" value="UDP-Glycosyltransferase/glycogen phosphorylase"/>
    <property type="match status" value="1"/>
</dbReference>
<organism evidence="1 2">
    <name type="scientific">Histidinibacterium lentulum</name>
    <dbReference type="NCBI Taxonomy" id="2480588"/>
    <lineage>
        <taxon>Bacteria</taxon>
        <taxon>Pseudomonadati</taxon>
        <taxon>Pseudomonadota</taxon>
        <taxon>Alphaproteobacteria</taxon>
        <taxon>Rhodobacterales</taxon>
        <taxon>Paracoccaceae</taxon>
        <taxon>Histidinibacterium</taxon>
    </lineage>
</organism>
<evidence type="ECO:0000313" key="1">
    <source>
        <dbReference type="EMBL" id="ROT99099.1"/>
    </source>
</evidence>
<dbReference type="Gene3D" id="3.40.50.2000">
    <property type="entry name" value="Glycogen Phosphorylase B"/>
    <property type="match status" value="1"/>
</dbReference>
<dbReference type="CDD" id="cd03801">
    <property type="entry name" value="GT4_PimA-like"/>
    <property type="match status" value="1"/>
</dbReference>
<dbReference type="PANTHER" id="PTHR12526">
    <property type="entry name" value="GLYCOSYLTRANSFERASE"/>
    <property type="match status" value="1"/>
</dbReference>
<name>A0A3N2QVD4_9RHOB</name>
<reference evidence="1 2" key="1">
    <citation type="submission" date="2018-10" db="EMBL/GenBank/DDBJ databases">
        <title>Histidinibacterium lentulum gen. nov., sp. nov., a marine bacterium from the culture broth of Picochlorum sp. 122.</title>
        <authorList>
            <person name="Wang G."/>
        </authorList>
    </citation>
    <scope>NUCLEOTIDE SEQUENCE [LARGE SCALE GENOMIC DNA]</scope>
    <source>
        <strain evidence="1 2">B17</strain>
    </source>
</reference>
<dbReference type="OrthoDB" id="5443996at2"/>
<dbReference type="Proteomes" id="UP000268016">
    <property type="component" value="Unassembled WGS sequence"/>
</dbReference>
<proteinExistence type="predicted"/>
<dbReference type="Pfam" id="PF13692">
    <property type="entry name" value="Glyco_trans_1_4"/>
    <property type="match status" value="1"/>
</dbReference>
<protein>
    <submittedName>
        <fullName evidence="1">Glycosyltransferase</fullName>
    </submittedName>
</protein>
<accession>A0A3N2QVD4</accession>
<dbReference type="PANTHER" id="PTHR12526:SF590">
    <property type="entry name" value="ALPHA-MALTOSE-1-PHOSPHATE SYNTHASE"/>
    <property type="match status" value="1"/>
</dbReference>
<dbReference type="RefSeq" id="WP_123643283.1">
    <property type="nucleotide sequence ID" value="NZ_ML119088.1"/>
</dbReference>
<comment type="caution">
    <text evidence="1">The sequence shown here is derived from an EMBL/GenBank/DDBJ whole genome shotgun (WGS) entry which is preliminary data.</text>
</comment>
<dbReference type="GO" id="GO:0016757">
    <property type="term" value="F:glycosyltransferase activity"/>
    <property type="evidence" value="ECO:0007669"/>
    <property type="project" value="TreeGrafter"/>
</dbReference>
<keyword evidence="1" id="KW-0808">Transferase</keyword>
<keyword evidence="2" id="KW-1185">Reference proteome</keyword>
<evidence type="ECO:0000313" key="2">
    <source>
        <dbReference type="Proteomes" id="UP000268016"/>
    </source>
</evidence>
<dbReference type="EMBL" id="RDRB01000008">
    <property type="protein sequence ID" value="ROT99099.1"/>
    <property type="molecule type" value="Genomic_DNA"/>
</dbReference>
<sequence>MKALVLDHAPIGLGRGNTDLAYMKRLSRLAGQAPIEIQFPESLVCDMVETLRYADRALRGRLGLPPGSGASFLTPLQERALRARRQRFGWDVFYSNGRVPRGEGLGPVVLFDYIHAPAETENPDAFARDVAAKTAVAERCAAVQVSTEAQRALFTRLDIAADRLHVVPFFMPDLVAAEESAVRARQAADGDLHIAFVGHQARRKGLPALLAALQDSALAGVPLKLTIVSRFLDCEVPLPDDPRITRHVELPHAAVQALFASAQVLAVPSHRETFGLVYMEGMAAGCACVMAAGPQQRDISDDGRCGLPVGPDPQALAEVLARLQAEPEMRVTLALAGLERFCTVYAPERVAGGYAEMFRAVRARA</sequence>